<keyword evidence="2" id="KW-0472">Membrane</keyword>
<evidence type="ECO:0000313" key="3">
    <source>
        <dbReference type="EMBL" id="GLI57549.1"/>
    </source>
</evidence>
<keyword evidence="4" id="KW-1185">Reference proteome</keyword>
<dbReference type="RefSeq" id="WP_281837209.1">
    <property type="nucleotide sequence ID" value="NZ_BSDY01000020.1"/>
</dbReference>
<sequence length="175" mass="20466">MNLKKIYVVSIVSLAVFLSSGIYCYLSLKGAEEELERELKILEDEGKQVLELKRKKSEEKVELSKNLKILKGIREMEEEISTLDELNTFVKKFEGIRKKYRGVNEVAYEVLEEESKVSINLSFQDTYNNIRKFLYEVEKTFFFLEVKYLKIETDGGRVKGNFNIQVYFRSSKGEG</sequence>
<feature type="coiled-coil region" evidence="1">
    <location>
        <begin position="25"/>
        <end position="52"/>
    </location>
</feature>
<dbReference type="AlphaFoldDB" id="A0A9W6GLZ9"/>
<feature type="transmembrane region" description="Helical" evidence="2">
    <location>
        <begin position="6"/>
        <end position="28"/>
    </location>
</feature>
<name>A0A9W6GLZ9_9FUSO</name>
<reference evidence="3" key="1">
    <citation type="submission" date="2022-12" db="EMBL/GenBank/DDBJ databases">
        <title>Reference genome sequencing for broad-spectrum identification of bacterial and archaeal isolates by mass spectrometry.</title>
        <authorList>
            <person name="Sekiguchi Y."/>
            <person name="Tourlousse D.M."/>
        </authorList>
    </citation>
    <scope>NUCLEOTIDE SEQUENCE</scope>
    <source>
        <strain evidence="3">10succ1</strain>
    </source>
</reference>
<dbReference type="Proteomes" id="UP001144471">
    <property type="component" value="Unassembled WGS sequence"/>
</dbReference>
<keyword evidence="2" id="KW-1133">Transmembrane helix</keyword>
<proteinExistence type="predicted"/>
<organism evidence="3 4">
    <name type="scientific">Propionigenium maris DSM 9537</name>
    <dbReference type="NCBI Taxonomy" id="1123000"/>
    <lineage>
        <taxon>Bacteria</taxon>
        <taxon>Fusobacteriati</taxon>
        <taxon>Fusobacteriota</taxon>
        <taxon>Fusobacteriia</taxon>
        <taxon>Fusobacteriales</taxon>
        <taxon>Fusobacteriaceae</taxon>
        <taxon>Propionigenium</taxon>
    </lineage>
</organism>
<keyword evidence="1" id="KW-0175">Coiled coil</keyword>
<keyword evidence="2" id="KW-0812">Transmembrane</keyword>
<comment type="caution">
    <text evidence="3">The sequence shown here is derived from an EMBL/GenBank/DDBJ whole genome shotgun (WGS) entry which is preliminary data.</text>
</comment>
<evidence type="ECO:0000256" key="1">
    <source>
        <dbReference type="SAM" id="Coils"/>
    </source>
</evidence>
<gene>
    <name evidence="3" type="ORF">PM10SUCC1_30630</name>
</gene>
<evidence type="ECO:0000256" key="2">
    <source>
        <dbReference type="SAM" id="Phobius"/>
    </source>
</evidence>
<accession>A0A9W6GLZ9</accession>
<evidence type="ECO:0000313" key="4">
    <source>
        <dbReference type="Proteomes" id="UP001144471"/>
    </source>
</evidence>
<dbReference type="EMBL" id="BSDY01000020">
    <property type="protein sequence ID" value="GLI57549.1"/>
    <property type="molecule type" value="Genomic_DNA"/>
</dbReference>
<protein>
    <submittedName>
        <fullName evidence="3">Uncharacterized protein</fullName>
    </submittedName>
</protein>